<organism evidence="14 15">
    <name type="scientific">Paenibacillus faecis</name>
    <dbReference type="NCBI Taxonomy" id="862114"/>
    <lineage>
        <taxon>Bacteria</taxon>
        <taxon>Bacillati</taxon>
        <taxon>Bacillota</taxon>
        <taxon>Bacilli</taxon>
        <taxon>Bacillales</taxon>
        <taxon>Paenibacillaceae</taxon>
        <taxon>Paenibacillus</taxon>
    </lineage>
</organism>
<name>A0A5D0CK77_9BACL</name>
<dbReference type="NCBIfam" id="TIGR01455">
    <property type="entry name" value="glmM"/>
    <property type="match status" value="1"/>
</dbReference>
<comment type="caution">
    <text evidence="14">The sequence shown here is derived from an EMBL/GenBank/DDBJ whole genome shotgun (WGS) entry which is preliminary data.</text>
</comment>
<feature type="domain" description="Alpha-D-phosphohexomutase C-terminal" evidence="10">
    <location>
        <begin position="373"/>
        <end position="438"/>
    </location>
</feature>
<dbReference type="GO" id="GO:0004615">
    <property type="term" value="F:phosphomannomutase activity"/>
    <property type="evidence" value="ECO:0007669"/>
    <property type="project" value="TreeGrafter"/>
</dbReference>
<dbReference type="InterPro" id="IPR016055">
    <property type="entry name" value="A-D-PHexomutase_a/b/a-I/II/III"/>
</dbReference>
<evidence type="ECO:0000256" key="1">
    <source>
        <dbReference type="ARBA" id="ARBA00010231"/>
    </source>
</evidence>
<gene>
    <name evidence="7" type="primary">glmM</name>
    <name evidence="14" type="ORF">FRY98_27845</name>
</gene>
<comment type="similarity">
    <text evidence="1 7 8">Belongs to the phosphohexose mutase family.</text>
</comment>
<evidence type="ECO:0000256" key="5">
    <source>
        <dbReference type="ARBA" id="ARBA00023235"/>
    </source>
</evidence>
<dbReference type="FunFam" id="3.30.310.50:FF:000001">
    <property type="entry name" value="Phosphoglucosamine mutase"/>
    <property type="match status" value="1"/>
</dbReference>
<evidence type="ECO:0000313" key="15">
    <source>
        <dbReference type="Proteomes" id="UP000325218"/>
    </source>
</evidence>
<comment type="PTM">
    <text evidence="7">Activated by phosphorylation.</text>
</comment>
<dbReference type="EMBL" id="VSDO01000006">
    <property type="protein sequence ID" value="TYA10389.1"/>
    <property type="molecule type" value="Genomic_DNA"/>
</dbReference>
<dbReference type="InterPro" id="IPR005844">
    <property type="entry name" value="A-D-PHexomutase_a/b/a-I"/>
</dbReference>
<dbReference type="PROSITE" id="PS00710">
    <property type="entry name" value="PGM_PMM"/>
    <property type="match status" value="1"/>
</dbReference>
<feature type="binding site" description="via phosphate group" evidence="7">
    <location>
        <position position="100"/>
    </location>
    <ligand>
        <name>Mg(2+)</name>
        <dbReference type="ChEBI" id="CHEBI:18420"/>
    </ligand>
</feature>
<dbReference type="InterPro" id="IPR005845">
    <property type="entry name" value="A-D-PHexomutase_a/b/a-II"/>
</dbReference>
<dbReference type="InterPro" id="IPR005846">
    <property type="entry name" value="A-D-PHexomutase_a/b/a-III"/>
</dbReference>
<evidence type="ECO:0000256" key="8">
    <source>
        <dbReference type="RuleBase" id="RU004326"/>
    </source>
</evidence>
<dbReference type="InterPro" id="IPR016066">
    <property type="entry name" value="A-D-PHexomutase_CS"/>
</dbReference>
<reference evidence="14 15" key="1">
    <citation type="submission" date="2019-08" db="EMBL/GenBank/DDBJ databases">
        <title>Genome sequencing of Paenibacillus faecis DSM 23593(T).</title>
        <authorList>
            <person name="Kook J.-K."/>
            <person name="Park S.-N."/>
            <person name="Lim Y.K."/>
        </authorList>
    </citation>
    <scope>NUCLEOTIDE SEQUENCE [LARGE SCALE GENOMIC DNA]</scope>
    <source>
        <strain evidence="14 15">DSM 23593</strain>
    </source>
</reference>
<comment type="cofactor">
    <cofactor evidence="7">
        <name>Mg(2+)</name>
        <dbReference type="ChEBI" id="CHEBI:18420"/>
    </cofactor>
    <text evidence="7">Binds 1 Mg(2+) ion per subunit.</text>
</comment>
<keyword evidence="4 7" id="KW-0460">Magnesium</keyword>
<dbReference type="Pfam" id="PF02879">
    <property type="entry name" value="PGM_PMM_II"/>
    <property type="match status" value="1"/>
</dbReference>
<protein>
    <recommendedName>
        <fullName evidence="7 9">Phosphoglucosamine mutase</fullName>
        <ecNumber evidence="7 9">5.4.2.10</ecNumber>
    </recommendedName>
</protein>
<keyword evidence="3 7" id="KW-0479">Metal-binding</keyword>
<proteinExistence type="inferred from homology"/>
<dbReference type="GO" id="GO:0006048">
    <property type="term" value="P:UDP-N-acetylglucosamine biosynthetic process"/>
    <property type="evidence" value="ECO:0007669"/>
    <property type="project" value="TreeGrafter"/>
</dbReference>
<dbReference type="OrthoDB" id="9806956at2"/>
<feature type="binding site" evidence="7">
    <location>
        <position position="244"/>
    </location>
    <ligand>
        <name>Mg(2+)</name>
        <dbReference type="ChEBI" id="CHEBI:18420"/>
    </ligand>
</feature>
<evidence type="ECO:0000256" key="2">
    <source>
        <dbReference type="ARBA" id="ARBA00022553"/>
    </source>
</evidence>
<dbReference type="AlphaFoldDB" id="A0A5D0CK77"/>
<dbReference type="FunFam" id="3.40.120.10:FF:000001">
    <property type="entry name" value="Phosphoglucosamine mutase"/>
    <property type="match status" value="1"/>
</dbReference>
<dbReference type="InterPro" id="IPR050060">
    <property type="entry name" value="Phosphoglucosamine_mutase"/>
</dbReference>
<evidence type="ECO:0000259" key="10">
    <source>
        <dbReference type="Pfam" id="PF00408"/>
    </source>
</evidence>
<dbReference type="InterPro" id="IPR005841">
    <property type="entry name" value="Alpha-D-phosphohexomutase_SF"/>
</dbReference>
<evidence type="ECO:0000256" key="6">
    <source>
        <dbReference type="ARBA" id="ARBA00050364"/>
    </source>
</evidence>
<sequence length="454" mass="48636">MGKYFGTDGVRGIANKELTAEMAYQIGRCGGYVLAGQVPKPKVVIGMDTRISGVMLESALVAGMLSIGADVIRLGVVTTPAVAYLTRLLKADAGVMISASHNPVEDNGIKFFGSDGFKLSDETELRIEELMDKEVDELPRPIGGGLGTVTVDNESKFDYLAHLKTTIGTSFEGLKIVLDCANGAAYELAPKLFRELGAEIHTIGAEPNGLNINDHCGSTHPEKLKEEVVRLGADLGLAFDGDADRLIAIDEKGEEVDGDYILCICGDAMNRAGKLKDSTIVSTVMSNFGFYKATAKLALNTQQTAVGDRYVMAEMIRGGYNLGGEQSGHVIFLDYNTTGDGILTAIQLVDTMKAAGKPLSELKKVMKQYPQVLVNVRVQDKSRFAGNTAIEEAIASVERQLGDNGRVLVRPSGTESLIRVMAEGPEKAELEQLVAQIASVVEKELSNKDESVVL</sequence>
<evidence type="ECO:0000256" key="7">
    <source>
        <dbReference type="HAMAP-Rule" id="MF_01554"/>
    </source>
</evidence>
<dbReference type="InterPro" id="IPR036900">
    <property type="entry name" value="A-D-PHexomutase_C_sf"/>
</dbReference>
<dbReference type="GO" id="GO:0008966">
    <property type="term" value="F:phosphoglucosamine mutase activity"/>
    <property type="evidence" value="ECO:0007669"/>
    <property type="project" value="UniProtKB-UniRule"/>
</dbReference>
<dbReference type="GO" id="GO:0005829">
    <property type="term" value="C:cytosol"/>
    <property type="evidence" value="ECO:0007669"/>
    <property type="project" value="TreeGrafter"/>
</dbReference>
<dbReference type="CDD" id="cd05802">
    <property type="entry name" value="GlmM"/>
    <property type="match status" value="1"/>
</dbReference>
<feature type="domain" description="Alpha-D-phosphohexomutase alpha/beta/alpha" evidence="12">
    <location>
        <begin position="158"/>
        <end position="253"/>
    </location>
</feature>
<feature type="modified residue" description="Phosphoserine" evidence="7">
    <location>
        <position position="100"/>
    </location>
</feature>
<dbReference type="RefSeq" id="WP_148457957.1">
    <property type="nucleotide sequence ID" value="NZ_BORZ01000036.1"/>
</dbReference>
<dbReference type="PANTHER" id="PTHR42946:SF1">
    <property type="entry name" value="PHOSPHOGLUCOMUTASE (ALPHA-D-GLUCOSE-1,6-BISPHOSPHATE-DEPENDENT)"/>
    <property type="match status" value="1"/>
</dbReference>
<comment type="catalytic activity">
    <reaction evidence="6 7 9">
        <text>alpha-D-glucosamine 1-phosphate = D-glucosamine 6-phosphate</text>
        <dbReference type="Rhea" id="RHEA:23424"/>
        <dbReference type="ChEBI" id="CHEBI:58516"/>
        <dbReference type="ChEBI" id="CHEBI:58725"/>
        <dbReference type="EC" id="5.4.2.10"/>
    </reaction>
</comment>
<dbReference type="InterPro" id="IPR005843">
    <property type="entry name" value="A-D-PHexomutase_C"/>
</dbReference>
<dbReference type="Pfam" id="PF02878">
    <property type="entry name" value="PGM_PMM_I"/>
    <property type="match status" value="1"/>
</dbReference>
<feature type="domain" description="Alpha-D-phosphohexomutase alpha/beta/alpha" evidence="13">
    <location>
        <begin position="257"/>
        <end position="369"/>
    </location>
</feature>
<dbReference type="PRINTS" id="PR00509">
    <property type="entry name" value="PGMPMM"/>
</dbReference>
<comment type="function">
    <text evidence="7 9">Catalyzes the conversion of glucosamine-6-phosphate to glucosamine-1-phosphate.</text>
</comment>
<dbReference type="GO" id="GO:0005975">
    <property type="term" value="P:carbohydrate metabolic process"/>
    <property type="evidence" value="ECO:0007669"/>
    <property type="project" value="InterPro"/>
</dbReference>
<evidence type="ECO:0000256" key="9">
    <source>
        <dbReference type="RuleBase" id="RU004327"/>
    </source>
</evidence>
<dbReference type="Pfam" id="PF02880">
    <property type="entry name" value="PGM_PMM_III"/>
    <property type="match status" value="1"/>
</dbReference>
<dbReference type="PANTHER" id="PTHR42946">
    <property type="entry name" value="PHOSPHOHEXOSE MUTASE"/>
    <property type="match status" value="1"/>
</dbReference>
<evidence type="ECO:0000259" key="11">
    <source>
        <dbReference type="Pfam" id="PF02878"/>
    </source>
</evidence>
<evidence type="ECO:0000313" key="14">
    <source>
        <dbReference type="EMBL" id="TYA10389.1"/>
    </source>
</evidence>
<dbReference type="GO" id="GO:0000287">
    <property type="term" value="F:magnesium ion binding"/>
    <property type="evidence" value="ECO:0007669"/>
    <property type="project" value="UniProtKB-UniRule"/>
</dbReference>
<dbReference type="Gene3D" id="3.30.310.50">
    <property type="entry name" value="Alpha-D-phosphohexomutase, C-terminal domain"/>
    <property type="match status" value="1"/>
</dbReference>
<evidence type="ECO:0000259" key="13">
    <source>
        <dbReference type="Pfam" id="PF02880"/>
    </source>
</evidence>
<dbReference type="Pfam" id="PF00408">
    <property type="entry name" value="PGM_PMM_IV"/>
    <property type="match status" value="1"/>
</dbReference>
<evidence type="ECO:0000259" key="12">
    <source>
        <dbReference type="Pfam" id="PF02879"/>
    </source>
</evidence>
<evidence type="ECO:0000256" key="4">
    <source>
        <dbReference type="ARBA" id="ARBA00022842"/>
    </source>
</evidence>
<dbReference type="SUPFAM" id="SSF53738">
    <property type="entry name" value="Phosphoglucomutase, first 3 domains"/>
    <property type="match status" value="3"/>
</dbReference>
<feature type="binding site" evidence="7">
    <location>
        <position position="242"/>
    </location>
    <ligand>
        <name>Mg(2+)</name>
        <dbReference type="ChEBI" id="CHEBI:18420"/>
    </ligand>
</feature>
<dbReference type="Proteomes" id="UP000325218">
    <property type="component" value="Unassembled WGS sequence"/>
</dbReference>
<keyword evidence="2 7" id="KW-0597">Phosphoprotein</keyword>
<accession>A0A5D0CK77</accession>
<dbReference type="NCBIfam" id="NF008139">
    <property type="entry name" value="PRK10887.1"/>
    <property type="match status" value="1"/>
</dbReference>
<evidence type="ECO:0000256" key="3">
    <source>
        <dbReference type="ARBA" id="ARBA00022723"/>
    </source>
</evidence>
<dbReference type="EC" id="5.4.2.10" evidence="7 9"/>
<dbReference type="GO" id="GO:0009252">
    <property type="term" value="P:peptidoglycan biosynthetic process"/>
    <property type="evidence" value="ECO:0007669"/>
    <property type="project" value="TreeGrafter"/>
</dbReference>
<dbReference type="HAMAP" id="MF_01554_B">
    <property type="entry name" value="GlmM_B"/>
    <property type="match status" value="1"/>
</dbReference>
<dbReference type="FunFam" id="3.40.120.10:FF:000003">
    <property type="entry name" value="Phosphoglucosamine mutase"/>
    <property type="match status" value="1"/>
</dbReference>
<dbReference type="Gene3D" id="3.40.120.10">
    <property type="entry name" value="Alpha-D-Glucose-1,6-Bisphosphate, subunit A, domain 3"/>
    <property type="match status" value="3"/>
</dbReference>
<keyword evidence="5 7" id="KW-0413">Isomerase</keyword>
<feature type="binding site" evidence="7">
    <location>
        <position position="240"/>
    </location>
    <ligand>
        <name>Mg(2+)</name>
        <dbReference type="ChEBI" id="CHEBI:18420"/>
    </ligand>
</feature>
<feature type="active site" description="Phosphoserine intermediate" evidence="7">
    <location>
        <position position="100"/>
    </location>
</feature>
<keyword evidence="15" id="KW-1185">Reference proteome</keyword>
<dbReference type="SUPFAM" id="SSF55957">
    <property type="entry name" value="Phosphoglucomutase, C-terminal domain"/>
    <property type="match status" value="1"/>
</dbReference>
<feature type="domain" description="Alpha-D-phosphohexomutase alpha/beta/alpha" evidence="11">
    <location>
        <begin position="3"/>
        <end position="134"/>
    </location>
</feature>
<dbReference type="InterPro" id="IPR006352">
    <property type="entry name" value="GlmM_bact"/>
</dbReference>